<evidence type="ECO:0000313" key="1">
    <source>
        <dbReference type="EMBL" id="KAJ3717241.1"/>
    </source>
</evidence>
<reference evidence="1" key="2">
    <citation type="journal article" date="2023" name="Proc. Natl. Acad. Sci. U.S.A.">
        <title>A global phylogenomic analysis of the shiitake genus Lentinula.</title>
        <authorList>
            <person name="Sierra-Patev S."/>
            <person name="Min B."/>
            <person name="Naranjo-Ortiz M."/>
            <person name="Looney B."/>
            <person name="Konkel Z."/>
            <person name="Slot J.C."/>
            <person name="Sakamoto Y."/>
            <person name="Steenwyk J.L."/>
            <person name="Rokas A."/>
            <person name="Carro J."/>
            <person name="Camarero S."/>
            <person name="Ferreira P."/>
            <person name="Molpeceres G."/>
            <person name="Ruiz-Duenas F.J."/>
            <person name="Serrano A."/>
            <person name="Henrissat B."/>
            <person name="Drula E."/>
            <person name="Hughes K.W."/>
            <person name="Mata J.L."/>
            <person name="Ishikawa N.K."/>
            <person name="Vargas-Isla R."/>
            <person name="Ushijima S."/>
            <person name="Smith C.A."/>
            <person name="Donoghue J."/>
            <person name="Ahrendt S."/>
            <person name="Andreopoulos W."/>
            <person name="He G."/>
            <person name="LaButti K."/>
            <person name="Lipzen A."/>
            <person name="Ng V."/>
            <person name="Riley R."/>
            <person name="Sandor L."/>
            <person name="Barry K."/>
            <person name="Martinez A.T."/>
            <person name="Xiao Y."/>
            <person name="Gibbons J.G."/>
            <person name="Terashima K."/>
            <person name="Grigoriev I.V."/>
            <person name="Hibbett D."/>
        </authorList>
    </citation>
    <scope>NUCLEOTIDE SEQUENCE</scope>
    <source>
        <strain evidence="1">ET3784</strain>
    </source>
</reference>
<protein>
    <submittedName>
        <fullName evidence="1">Uncharacterized protein</fullName>
    </submittedName>
</protein>
<proteinExistence type="predicted"/>
<dbReference type="AlphaFoldDB" id="A0AA38MWN2"/>
<reference evidence="1" key="1">
    <citation type="submission" date="2022-08" db="EMBL/GenBank/DDBJ databases">
        <authorList>
            <consortium name="DOE Joint Genome Institute"/>
            <person name="Min B."/>
            <person name="Sierra-Patev S."/>
            <person name="Naranjo-Ortiz M."/>
            <person name="Looney B."/>
            <person name="Konkel Z."/>
            <person name="Slot J.C."/>
            <person name="Sakamoto Y."/>
            <person name="Steenwyk J.L."/>
            <person name="Rokas A."/>
            <person name="Carro J."/>
            <person name="Camarero S."/>
            <person name="Ferreira P."/>
            <person name="Molpeceres G."/>
            <person name="Ruiz-duenas F.J."/>
            <person name="Serrano A."/>
            <person name="Henrissat B."/>
            <person name="Drula E."/>
            <person name="Hughes K.W."/>
            <person name="Mata J.L."/>
            <person name="Ishikawa N.K."/>
            <person name="Vargas-Isla R."/>
            <person name="Ushijima S."/>
            <person name="Smith C.A."/>
            <person name="Ahrendt S."/>
            <person name="Andreopoulos W."/>
            <person name="He G."/>
            <person name="LaButti K."/>
            <person name="Lipzen A."/>
            <person name="Ng V."/>
            <person name="Riley R."/>
            <person name="Sandor L."/>
            <person name="Barry K."/>
            <person name="Martinez A.T."/>
            <person name="Xiao Y."/>
            <person name="Gibbons J.G."/>
            <person name="Terashima K."/>
            <person name="Hibbett D.S."/>
            <person name="Grigoriev I.V."/>
        </authorList>
    </citation>
    <scope>NUCLEOTIDE SEQUENCE</scope>
    <source>
        <strain evidence="1">ET3784</strain>
    </source>
</reference>
<gene>
    <name evidence="1" type="ORF">DFJ43DRAFT_800736</name>
</gene>
<keyword evidence="2" id="KW-1185">Reference proteome</keyword>
<name>A0AA38MWN2_9AGAR</name>
<accession>A0AA38MWN2</accession>
<dbReference type="Proteomes" id="UP001176059">
    <property type="component" value="Unassembled WGS sequence"/>
</dbReference>
<organism evidence="1 2">
    <name type="scientific">Lentinula guzmanii</name>
    <dbReference type="NCBI Taxonomy" id="2804957"/>
    <lineage>
        <taxon>Eukaryota</taxon>
        <taxon>Fungi</taxon>
        <taxon>Dikarya</taxon>
        <taxon>Basidiomycota</taxon>
        <taxon>Agaricomycotina</taxon>
        <taxon>Agaricomycetes</taxon>
        <taxon>Agaricomycetidae</taxon>
        <taxon>Agaricales</taxon>
        <taxon>Marasmiineae</taxon>
        <taxon>Omphalotaceae</taxon>
        <taxon>Lentinula</taxon>
    </lineage>
</organism>
<sequence length="95" mass="10486">MHGPCGEILGFCLVGFCEGLSGACFDFASLREYLGTLYVLKFYHTIHVQRAAAYAALILLVALVDAPSKMTLKIPMICVTLERMSEGLYLRIPIE</sequence>
<comment type="caution">
    <text evidence="1">The sequence shown here is derived from an EMBL/GenBank/DDBJ whole genome shotgun (WGS) entry which is preliminary data.</text>
</comment>
<dbReference type="EMBL" id="JANVFO010000075">
    <property type="protein sequence ID" value="KAJ3717241.1"/>
    <property type="molecule type" value="Genomic_DNA"/>
</dbReference>
<evidence type="ECO:0000313" key="2">
    <source>
        <dbReference type="Proteomes" id="UP001176059"/>
    </source>
</evidence>